<dbReference type="FunFam" id="2.60.260.20:FF:000069">
    <property type="entry name" value="Molecular chaperone DnaJ"/>
    <property type="match status" value="1"/>
</dbReference>
<accession>A0A1M5EMJ0</accession>
<dbReference type="AlphaFoldDB" id="A0A1M5EMJ0"/>
<dbReference type="InterPro" id="IPR018253">
    <property type="entry name" value="DnaJ_domain_CS"/>
</dbReference>
<dbReference type="GO" id="GO:0051082">
    <property type="term" value="F:unfolded protein binding"/>
    <property type="evidence" value="ECO:0007669"/>
    <property type="project" value="InterPro"/>
</dbReference>
<evidence type="ECO:0000313" key="4">
    <source>
        <dbReference type="EMBL" id="SHF80396.1"/>
    </source>
</evidence>
<dbReference type="OrthoDB" id="9779889at2"/>
<dbReference type="Gene3D" id="1.10.287.110">
    <property type="entry name" value="DnaJ domain"/>
    <property type="match status" value="1"/>
</dbReference>
<dbReference type="PANTHER" id="PTHR43096:SF52">
    <property type="entry name" value="DNAJ HOMOLOG 1, MITOCHONDRIAL-RELATED"/>
    <property type="match status" value="1"/>
</dbReference>
<dbReference type="Gene3D" id="2.60.260.20">
    <property type="entry name" value="Urease metallochaperone UreE, N-terminal domain"/>
    <property type="match status" value="2"/>
</dbReference>
<dbReference type="InterPro" id="IPR036869">
    <property type="entry name" value="J_dom_sf"/>
</dbReference>
<dbReference type="GO" id="GO:0005737">
    <property type="term" value="C:cytoplasm"/>
    <property type="evidence" value="ECO:0007669"/>
    <property type="project" value="TreeGrafter"/>
</dbReference>
<organism evidence="4 5">
    <name type="scientific">Bacteroides faecichinchillae</name>
    <dbReference type="NCBI Taxonomy" id="871325"/>
    <lineage>
        <taxon>Bacteria</taxon>
        <taxon>Pseudomonadati</taxon>
        <taxon>Bacteroidota</taxon>
        <taxon>Bacteroidia</taxon>
        <taxon>Bacteroidales</taxon>
        <taxon>Bacteroidaceae</taxon>
        <taxon>Bacteroides</taxon>
    </lineage>
</organism>
<dbReference type="CDD" id="cd10747">
    <property type="entry name" value="DnaJ_C"/>
    <property type="match status" value="1"/>
</dbReference>
<keyword evidence="5" id="KW-1185">Reference proteome</keyword>
<dbReference type="Pfam" id="PF00226">
    <property type="entry name" value="DnaJ"/>
    <property type="match status" value="1"/>
</dbReference>
<dbReference type="STRING" id="871325.SAMN05444349_13614"/>
<dbReference type="SUPFAM" id="SSF49493">
    <property type="entry name" value="HSP40/DnaJ peptide-binding domain"/>
    <property type="match status" value="2"/>
</dbReference>
<evidence type="ECO:0000259" key="3">
    <source>
        <dbReference type="PROSITE" id="PS50076"/>
    </source>
</evidence>
<dbReference type="InterPro" id="IPR001623">
    <property type="entry name" value="DnaJ_domain"/>
</dbReference>
<evidence type="ECO:0000313" key="5">
    <source>
        <dbReference type="Proteomes" id="UP000184436"/>
    </source>
</evidence>
<feature type="domain" description="J" evidence="3">
    <location>
        <begin position="5"/>
        <end position="70"/>
    </location>
</feature>
<keyword evidence="1" id="KW-0143">Chaperone</keyword>
<dbReference type="PANTHER" id="PTHR43096">
    <property type="entry name" value="DNAJ HOMOLOG 1, MITOCHONDRIAL-RELATED"/>
    <property type="match status" value="1"/>
</dbReference>
<dbReference type="CDD" id="cd06257">
    <property type="entry name" value="DnaJ"/>
    <property type="match status" value="1"/>
</dbReference>
<sequence>MAYIDYYQILGVDKSASQDDIKKAYRKLARKYHPDLNPNDPSAKDKFQQINEANEVLSDPEKRKKYDEYGEHWKHADEFEAQKKARQQAGGFGGGGHGFGGFGGAGQGFTDGDGSYWYSSGGDGFSGGNASGFSDFFESMFGQRGRGQGSNAGFRGQDFNAELHLSLRDAAQTHKQILTVNGKQVRITIPAGIADGQVIKLKGYGGEGVNGGPAGDLYITFVIAEDPVFKRLGDDLYVDVEIDLYTAVLGGEKLIDTLDGKVKLKIKPETQNGTKVRLKGKGFPVYKKEGQFGDLIVTYSVKIPTNLTDKQKELFRQLQSMN</sequence>
<dbReference type="Pfam" id="PF01556">
    <property type="entry name" value="DnaJ_C"/>
    <property type="match status" value="1"/>
</dbReference>
<dbReference type="PROSITE" id="PS00636">
    <property type="entry name" value="DNAJ_1"/>
    <property type="match status" value="1"/>
</dbReference>
<dbReference type="SMART" id="SM00271">
    <property type="entry name" value="DnaJ"/>
    <property type="match status" value="1"/>
</dbReference>
<dbReference type="InterPro" id="IPR008971">
    <property type="entry name" value="HSP40/DnaJ_pept-bd"/>
</dbReference>
<name>A0A1M5EMJ0_9BACE</name>
<dbReference type="GO" id="GO:0003677">
    <property type="term" value="F:DNA binding"/>
    <property type="evidence" value="ECO:0007669"/>
    <property type="project" value="UniProtKB-KW"/>
</dbReference>
<dbReference type="InterPro" id="IPR002939">
    <property type="entry name" value="DnaJ_C"/>
</dbReference>
<protein>
    <submittedName>
        <fullName evidence="4">Curved DNA-binding protein</fullName>
    </submittedName>
</protein>
<dbReference type="PROSITE" id="PS50076">
    <property type="entry name" value="DNAJ_2"/>
    <property type="match status" value="1"/>
</dbReference>
<dbReference type="EMBL" id="FQVD01000036">
    <property type="protein sequence ID" value="SHF80396.1"/>
    <property type="molecule type" value="Genomic_DNA"/>
</dbReference>
<evidence type="ECO:0000256" key="1">
    <source>
        <dbReference type="ARBA" id="ARBA00023186"/>
    </source>
</evidence>
<dbReference type="SUPFAM" id="SSF46565">
    <property type="entry name" value="Chaperone J-domain"/>
    <property type="match status" value="1"/>
</dbReference>
<dbReference type="FunFam" id="2.60.260.20:FF:000013">
    <property type="entry name" value="DnaJ subfamily B member 11"/>
    <property type="match status" value="1"/>
</dbReference>
<dbReference type="Proteomes" id="UP000184436">
    <property type="component" value="Unassembled WGS sequence"/>
</dbReference>
<dbReference type="PRINTS" id="PR00625">
    <property type="entry name" value="JDOMAIN"/>
</dbReference>
<keyword evidence="4" id="KW-0238">DNA-binding</keyword>
<proteinExistence type="predicted"/>
<evidence type="ECO:0000256" key="2">
    <source>
        <dbReference type="SAM" id="MobiDB-lite"/>
    </source>
</evidence>
<feature type="region of interest" description="Disordered" evidence="2">
    <location>
        <begin position="32"/>
        <end position="63"/>
    </location>
</feature>
<reference evidence="4 5" key="1">
    <citation type="submission" date="2016-11" db="EMBL/GenBank/DDBJ databases">
        <authorList>
            <person name="Jaros S."/>
            <person name="Januszkiewicz K."/>
            <person name="Wedrychowicz H."/>
        </authorList>
    </citation>
    <scope>NUCLEOTIDE SEQUENCE [LARGE SCALE GENOMIC DNA]</scope>
    <source>
        <strain evidence="4 5">DSM 26883</strain>
    </source>
</reference>
<dbReference type="GO" id="GO:0042026">
    <property type="term" value="P:protein refolding"/>
    <property type="evidence" value="ECO:0007669"/>
    <property type="project" value="TreeGrafter"/>
</dbReference>
<gene>
    <name evidence="4" type="ORF">SAMN05444349_13614</name>
</gene>
<dbReference type="RefSeq" id="WP_025075957.1">
    <property type="nucleotide sequence ID" value="NZ_FQVD01000036.1"/>
</dbReference>